<organism evidence="3 4">
    <name type="scientific">Schistosoma mattheei</name>
    <dbReference type="NCBI Taxonomy" id="31246"/>
    <lineage>
        <taxon>Eukaryota</taxon>
        <taxon>Metazoa</taxon>
        <taxon>Spiralia</taxon>
        <taxon>Lophotrochozoa</taxon>
        <taxon>Platyhelminthes</taxon>
        <taxon>Trematoda</taxon>
        <taxon>Digenea</taxon>
        <taxon>Strigeidida</taxon>
        <taxon>Schistosomatoidea</taxon>
        <taxon>Schistosomatidae</taxon>
        <taxon>Schistosoma</taxon>
    </lineage>
</organism>
<evidence type="ECO:0000256" key="1">
    <source>
        <dbReference type="SAM" id="MobiDB-lite"/>
    </source>
</evidence>
<evidence type="ECO:0000256" key="2">
    <source>
        <dbReference type="SAM" id="Phobius"/>
    </source>
</evidence>
<evidence type="ECO:0000313" key="3">
    <source>
        <dbReference type="EMBL" id="VDP86359.1"/>
    </source>
</evidence>
<sequence length="240" mass="26108">MSKLIDELVAHGFEIIRDDSGQDLVKLVFMDENDDATGCALVTPEDAKKILSGQATLQNAVDEDGKQVLTLTPIADSDLEVVEQSKADLPSEHSTSVPAELDDPERHKSNSEEVIDKDNNEAAQPCKSTVSDLCCDVGDSLINSGEIDASDVNSLVENVEQYTLSEQTAVVDNGQVQVVTIVDSRGQVLDQKQGQTGEQVILEMHGQAFSYEIQGPTSTGEPITVICFYFLIFTLVFWVK</sequence>
<feature type="transmembrane region" description="Helical" evidence="2">
    <location>
        <begin position="222"/>
        <end position="239"/>
    </location>
</feature>
<dbReference type="Proteomes" id="UP000269396">
    <property type="component" value="Unassembled WGS sequence"/>
</dbReference>
<reference evidence="3 4" key="1">
    <citation type="submission" date="2018-11" db="EMBL/GenBank/DDBJ databases">
        <authorList>
            <consortium name="Pathogen Informatics"/>
        </authorList>
    </citation>
    <scope>NUCLEOTIDE SEQUENCE [LARGE SCALE GENOMIC DNA]</scope>
    <source>
        <strain>Denwood</strain>
        <strain evidence="4">Zambia</strain>
    </source>
</reference>
<gene>
    <name evidence="3" type="ORF">SMTD_LOCUS22062</name>
</gene>
<dbReference type="AlphaFoldDB" id="A0A183Q625"/>
<accession>A0A183Q625</accession>
<protein>
    <submittedName>
        <fullName evidence="3">Uncharacterized protein</fullName>
    </submittedName>
</protein>
<proteinExistence type="predicted"/>
<name>A0A183Q625_9TREM</name>
<dbReference type="EMBL" id="UZAL01049647">
    <property type="protein sequence ID" value="VDP86359.1"/>
    <property type="molecule type" value="Genomic_DNA"/>
</dbReference>
<keyword evidence="4" id="KW-1185">Reference proteome</keyword>
<evidence type="ECO:0000313" key="4">
    <source>
        <dbReference type="Proteomes" id="UP000269396"/>
    </source>
</evidence>
<keyword evidence="2" id="KW-1133">Transmembrane helix</keyword>
<dbReference type="STRING" id="31246.A0A183Q625"/>
<keyword evidence="2" id="KW-0812">Transmembrane</keyword>
<keyword evidence="2" id="KW-0472">Membrane</keyword>
<feature type="compositionally biased region" description="Basic and acidic residues" evidence="1">
    <location>
        <begin position="104"/>
        <end position="120"/>
    </location>
</feature>
<feature type="region of interest" description="Disordered" evidence="1">
    <location>
        <begin position="84"/>
        <end position="122"/>
    </location>
</feature>